<proteinExistence type="predicted"/>
<feature type="compositionally biased region" description="Low complexity" evidence="1">
    <location>
        <begin position="57"/>
        <end position="68"/>
    </location>
</feature>
<protein>
    <recommendedName>
        <fullName evidence="4">Tetratricopeptide repeat protein</fullName>
    </recommendedName>
</protein>
<organism evidence="2 3">
    <name type="scientific">Marinomonas rhizomae</name>
    <dbReference type="NCBI Taxonomy" id="491948"/>
    <lineage>
        <taxon>Bacteria</taxon>
        <taxon>Pseudomonadati</taxon>
        <taxon>Pseudomonadota</taxon>
        <taxon>Gammaproteobacteria</taxon>
        <taxon>Oceanospirillales</taxon>
        <taxon>Oceanospirillaceae</taxon>
        <taxon>Marinomonas</taxon>
    </lineage>
</organism>
<reference evidence="2 3" key="1">
    <citation type="submission" date="2018-06" db="EMBL/GenBank/DDBJ databases">
        <title>Genomic Encyclopedia of Type Strains, Phase III (KMG-III): the genomes of soil and plant-associated and newly described type strains.</title>
        <authorList>
            <person name="Whitman W."/>
        </authorList>
    </citation>
    <scope>NUCLEOTIDE SEQUENCE [LARGE SCALE GENOMIC DNA]</scope>
    <source>
        <strain evidence="2 3">CECT 7377</strain>
    </source>
</reference>
<evidence type="ECO:0000313" key="3">
    <source>
        <dbReference type="Proteomes" id="UP000252792"/>
    </source>
</evidence>
<feature type="region of interest" description="Disordered" evidence="1">
    <location>
        <begin position="179"/>
        <end position="202"/>
    </location>
</feature>
<comment type="caution">
    <text evidence="2">The sequence shown here is derived from an EMBL/GenBank/DDBJ whole genome shotgun (WGS) entry which is preliminary data.</text>
</comment>
<gene>
    <name evidence="2" type="ORF">DFP80_1063</name>
</gene>
<dbReference type="SUPFAM" id="SSF48452">
    <property type="entry name" value="TPR-like"/>
    <property type="match status" value="1"/>
</dbReference>
<dbReference type="PROSITE" id="PS51257">
    <property type="entry name" value="PROKAR_LIPOPROTEIN"/>
    <property type="match status" value="1"/>
</dbReference>
<dbReference type="EMBL" id="QNSE01000006">
    <property type="protein sequence ID" value="RBP83358.1"/>
    <property type="molecule type" value="Genomic_DNA"/>
</dbReference>
<evidence type="ECO:0008006" key="4">
    <source>
        <dbReference type="Google" id="ProtNLM"/>
    </source>
</evidence>
<dbReference type="RefSeq" id="WP_113916347.1">
    <property type="nucleotide sequence ID" value="NZ_QNSE01000006.1"/>
</dbReference>
<sequence>MSKNLVSFLIVVVFLTGCQSNVKSTEKSQPIEEVEITQPAPDSASINKVAESERSTTLKTPSPKPAKTPTAFEQLTQRLIEQGETALTAKRLLTPVDDNANLYFQAALGRDPGNFKAIQGITAIVDVYTQWAWQAAKNHDYKQAKRYLDSARSVNPEDPAIVEMASRVTDLKARRELAVREPKSTSQLQKSKQVTPQEPEPLKEDQFLLPKTLFSLSEDEIIEKIQPIIDDVAKADRPLVIYWPNDKEARLIYQIINSRVPEFRVRAMTYHRADYMVELQQD</sequence>
<accession>A0A366JBS1</accession>
<name>A0A366JBS1_9GAMM</name>
<dbReference type="OrthoDB" id="5726612at2"/>
<dbReference type="Proteomes" id="UP000252792">
    <property type="component" value="Unassembled WGS sequence"/>
</dbReference>
<evidence type="ECO:0000256" key="1">
    <source>
        <dbReference type="SAM" id="MobiDB-lite"/>
    </source>
</evidence>
<dbReference type="AlphaFoldDB" id="A0A366JBS1"/>
<keyword evidence="3" id="KW-1185">Reference proteome</keyword>
<feature type="compositionally biased region" description="Polar residues" evidence="1">
    <location>
        <begin position="184"/>
        <end position="196"/>
    </location>
</feature>
<evidence type="ECO:0000313" key="2">
    <source>
        <dbReference type="EMBL" id="RBP83358.1"/>
    </source>
</evidence>
<feature type="region of interest" description="Disordered" evidence="1">
    <location>
        <begin position="38"/>
        <end position="68"/>
    </location>
</feature>
<dbReference type="InterPro" id="IPR011990">
    <property type="entry name" value="TPR-like_helical_dom_sf"/>
</dbReference>